<evidence type="ECO:0000256" key="1">
    <source>
        <dbReference type="SAM" id="SignalP"/>
    </source>
</evidence>
<dbReference type="Proteomes" id="UP000319014">
    <property type="component" value="Unassembled WGS sequence"/>
</dbReference>
<gene>
    <name evidence="2" type="ORF">SAMN06265221_10913</name>
</gene>
<dbReference type="RefSeq" id="WP_142663292.1">
    <property type="nucleotide sequence ID" value="NZ_FXTK01000009.1"/>
</dbReference>
<protein>
    <recommendedName>
        <fullName evidence="4">HdeA/HdeB family protein</fullName>
    </recommendedName>
</protein>
<dbReference type="EMBL" id="FXTK01000009">
    <property type="protein sequence ID" value="SMO73144.1"/>
    <property type="molecule type" value="Genomic_DNA"/>
</dbReference>
<organism evidence="2 3">
    <name type="scientific">Paracoccus laeviglucosivorans</name>
    <dbReference type="NCBI Taxonomy" id="1197861"/>
    <lineage>
        <taxon>Bacteria</taxon>
        <taxon>Pseudomonadati</taxon>
        <taxon>Pseudomonadota</taxon>
        <taxon>Alphaproteobacteria</taxon>
        <taxon>Rhodobacterales</taxon>
        <taxon>Paracoccaceae</taxon>
        <taxon>Paracoccus</taxon>
    </lineage>
</organism>
<keyword evidence="3" id="KW-1185">Reference proteome</keyword>
<sequence length="113" mass="12399">MIRKLTVVAAMAVWAGSAGAQAVNDYPTNARADYVFVCMATNGQTRTMLDRCSCAIDQIATVLPYDDYVKAETVLSMRQTAGERTAMFRQGTAVNDMVANYRRAEAEAEILCF</sequence>
<dbReference type="OrthoDB" id="7277196at2"/>
<reference evidence="2 3" key="1">
    <citation type="submission" date="2017-05" db="EMBL/GenBank/DDBJ databases">
        <authorList>
            <person name="Varghese N."/>
            <person name="Submissions S."/>
        </authorList>
    </citation>
    <scope>NUCLEOTIDE SEQUENCE [LARGE SCALE GENOMIC DNA]</scope>
    <source>
        <strain evidence="2 3">DSM 100094</strain>
    </source>
</reference>
<evidence type="ECO:0000313" key="3">
    <source>
        <dbReference type="Proteomes" id="UP000319014"/>
    </source>
</evidence>
<feature type="signal peptide" evidence="1">
    <location>
        <begin position="1"/>
        <end position="20"/>
    </location>
</feature>
<evidence type="ECO:0000313" key="2">
    <source>
        <dbReference type="EMBL" id="SMO73144.1"/>
    </source>
</evidence>
<feature type="chain" id="PRO_5022190609" description="HdeA/HdeB family protein" evidence="1">
    <location>
        <begin position="21"/>
        <end position="113"/>
    </location>
</feature>
<dbReference type="AlphaFoldDB" id="A0A521DN28"/>
<keyword evidence="1" id="KW-0732">Signal</keyword>
<evidence type="ECO:0008006" key="4">
    <source>
        <dbReference type="Google" id="ProtNLM"/>
    </source>
</evidence>
<name>A0A521DN28_9RHOB</name>
<proteinExistence type="predicted"/>
<accession>A0A521DN28</accession>